<evidence type="ECO:0000256" key="1">
    <source>
        <dbReference type="SAM" id="Phobius"/>
    </source>
</evidence>
<accession>A0A6M1RUM3</accession>
<evidence type="ECO:0000313" key="3">
    <source>
        <dbReference type="Proteomes" id="UP000477311"/>
    </source>
</evidence>
<sequence>MNKPYRVHGFVLLFLCAGGLLRGQTPGSELPPWVPDSLKPWVPWVLYGHEDRTAPPRWDQGDARRPVWPGHLVLEADDTGARFVLEARTFAEDWVTLPGDETLWPQEVTGNGKPLPVLTRAGRPVVRVPAGLWRIEGRFLWRGIPLRMRMPAEAGTLELTVSGQPVPVPQWDAEGWLWFRQPPAPKTEEAQPDFLSADWFALLEDGNPQWLRVEVQLSVAGRPREERVGTVLPEGWLLAAVRSPLPVFVEEGRLRVQVRPGQWTVELDAFRYGRQPDLRFPEGARVPGAPVLIGLQSRPEFRVVELRGGEPVDASQTRYPERWRGWPVYRWDIREPLQIVERQKGEGTGPVASLQIRRTWWLDEDGRAVTFQDRIQAQGQKLWRLDVTPGIELGSVRLRGEPQLLTRHPTTGRPGFEVRLRDFDVEAVGRFPLGAPVPGGGWEITAEQVETVLHLPVGWSLLAAFGPDEVKGDWLRRWTLLDLFAVLVLALAVQQLLGWRAGLLALITAALIYHEPMAPHWSWWGVVLIAALIRLARTPRAALALGGLWVLASLALALCAVVFAGLQLRKALHPQLEPPEGVVQPLEGLVLTLSAAEEARDAGPTPTPTTLPLLAPPSPRRLAGTLEASAAQVQSKDLSARSDANLAWDASAKVQTGPGIPEWRWRTASWRWNGPVRPDQTVHLWLIPPWLERMLSLGRALLSLALAWVLVRAARPTAASPSGRSAPAGPSGQVAAATAGAVLLVCGSCLPAGAEEFPPPQLLNELRDRLLAAPPAFPGAAEVPWARLQITNQNLVLRARIEAAARCAVPVPARMNQWAPARVWLDGQPTAALRREDGSLWIVAEPGVHEVRVEGRMAPVDEWVWSFQLRPRRVEVVADGWQVSGINPEGVPSDQVFLRRVRSGTDRAARLPNPALSGNYGEQPLAPAFLTLRELELGLRWKVRTTVQRLSPPGRAVVVQIPLLPGEQILTGGLTTHGQQVEARFGPGQVQFVWESELTVTNDLSLQTRTNDEWAEEWRLRVGPVWNVSFEGLPPVYEAGPMLVPVWRPWPGEAVRLQVRRPEAVPGSTMTVESVTHLTRVGHRMRTTELTLGINSSLGQDFVLTLPEQAESVEVRRDARSLPLQKMGRKVTIPLVPGRQSVLVSWKEAVPLGARIRPSPVQLPVESSNVQQTVELPKDRWVLSTRGPRLGPAVQYWSMLALAAVLAVLLSALRAGPPGPISWFLLLVGLTQAPVWLGWLVVAWFAALQLRGSWALHEQRWWLADLAQLILVGLTFCAAVVLYLAVRAGLLGEVQMFVSGNGSSTWTHHWFTARSGPDLPRPECLAISLWWYRLAMLAWSLWLALSLLRWLRWAWKQFTTGGSWAWPKLAAKPPKPPPPLAA</sequence>
<dbReference type="RefSeq" id="WP_165108812.1">
    <property type="nucleotide sequence ID" value="NZ_JAAKYA010000085.1"/>
</dbReference>
<dbReference type="Proteomes" id="UP000477311">
    <property type="component" value="Unassembled WGS sequence"/>
</dbReference>
<protein>
    <submittedName>
        <fullName evidence="2">Uncharacterized protein</fullName>
    </submittedName>
</protein>
<feature type="transmembrane region" description="Helical" evidence="1">
    <location>
        <begin position="1221"/>
        <end position="1245"/>
    </location>
</feature>
<feature type="transmembrane region" description="Helical" evidence="1">
    <location>
        <begin position="497"/>
        <end position="514"/>
    </location>
</feature>
<feature type="transmembrane region" description="Helical" evidence="1">
    <location>
        <begin position="520"/>
        <end position="536"/>
    </location>
</feature>
<comment type="caution">
    <text evidence="2">The sequence shown here is derived from an EMBL/GenBank/DDBJ whole genome shotgun (WGS) entry which is preliminary data.</text>
</comment>
<feature type="transmembrane region" description="Helical" evidence="1">
    <location>
        <begin position="1196"/>
        <end position="1215"/>
    </location>
</feature>
<keyword evidence="1" id="KW-0812">Transmembrane</keyword>
<gene>
    <name evidence="2" type="ORF">G4L39_13095</name>
</gene>
<feature type="transmembrane region" description="Helical" evidence="1">
    <location>
        <begin position="1266"/>
        <end position="1286"/>
    </location>
</feature>
<feature type="transmembrane region" description="Helical" evidence="1">
    <location>
        <begin position="543"/>
        <end position="566"/>
    </location>
</feature>
<feature type="transmembrane region" description="Helical" evidence="1">
    <location>
        <begin position="1330"/>
        <end position="1351"/>
    </location>
</feature>
<feature type="transmembrane region" description="Helical" evidence="1">
    <location>
        <begin position="474"/>
        <end position="492"/>
    </location>
</feature>
<organism evidence="2 3">
    <name type="scientific">Limisphaera ngatamarikiensis</name>
    <dbReference type="NCBI Taxonomy" id="1324935"/>
    <lineage>
        <taxon>Bacteria</taxon>
        <taxon>Pseudomonadati</taxon>
        <taxon>Verrucomicrobiota</taxon>
        <taxon>Verrucomicrobiia</taxon>
        <taxon>Limisphaerales</taxon>
        <taxon>Limisphaeraceae</taxon>
        <taxon>Limisphaera</taxon>
    </lineage>
</organism>
<name>A0A6M1RUM3_9BACT</name>
<dbReference type="EMBL" id="JAAKYA010000085">
    <property type="protein sequence ID" value="NGO40325.1"/>
    <property type="molecule type" value="Genomic_DNA"/>
</dbReference>
<reference evidence="2 3" key="1">
    <citation type="submission" date="2020-02" db="EMBL/GenBank/DDBJ databases">
        <title>Draft genome sequence of Limisphaera ngatamarikiensis NGM72.4T, a thermophilic Verrucomicrobia grouped in subdivision 3.</title>
        <authorList>
            <person name="Carere C.R."/>
            <person name="Steen J."/>
            <person name="Hugenholtz P."/>
            <person name="Stott M.B."/>
        </authorList>
    </citation>
    <scope>NUCLEOTIDE SEQUENCE [LARGE SCALE GENOMIC DNA]</scope>
    <source>
        <strain evidence="2 3">NGM72.4</strain>
    </source>
</reference>
<evidence type="ECO:0000313" key="2">
    <source>
        <dbReference type="EMBL" id="NGO40325.1"/>
    </source>
</evidence>
<proteinExistence type="predicted"/>
<keyword evidence="3" id="KW-1185">Reference proteome</keyword>
<keyword evidence="1" id="KW-1133">Transmembrane helix</keyword>
<keyword evidence="1" id="KW-0472">Membrane</keyword>